<organism evidence="9 10">
    <name type="scientific">Actinoallomurus spadix</name>
    <dbReference type="NCBI Taxonomy" id="79912"/>
    <lineage>
        <taxon>Bacteria</taxon>
        <taxon>Bacillati</taxon>
        <taxon>Actinomycetota</taxon>
        <taxon>Actinomycetes</taxon>
        <taxon>Streptosporangiales</taxon>
        <taxon>Thermomonosporaceae</taxon>
        <taxon>Actinoallomurus</taxon>
    </lineage>
</organism>
<dbReference type="CDD" id="cd14014">
    <property type="entry name" value="STKc_PknB_like"/>
    <property type="match status" value="1"/>
</dbReference>
<evidence type="ECO:0000256" key="1">
    <source>
        <dbReference type="ARBA" id="ARBA00012513"/>
    </source>
</evidence>
<dbReference type="PROSITE" id="PS50011">
    <property type="entry name" value="PROTEIN_KINASE_DOM"/>
    <property type="match status" value="1"/>
</dbReference>
<dbReference type="Proteomes" id="UP001501822">
    <property type="component" value="Unassembled WGS sequence"/>
</dbReference>
<comment type="caution">
    <text evidence="9">The sequence shown here is derived from an EMBL/GenBank/DDBJ whole genome shotgun (WGS) entry which is preliminary data.</text>
</comment>
<protein>
    <recommendedName>
        <fullName evidence="1">non-specific serine/threonine protein kinase</fullName>
        <ecNumber evidence="1">2.7.11.1</ecNumber>
    </recommendedName>
</protein>
<dbReference type="PROSITE" id="PS00108">
    <property type="entry name" value="PROTEIN_KINASE_ST"/>
    <property type="match status" value="1"/>
</dbReference>
<keyword evidence="4" id="KW-0547">Nucleotide-binding</keyword>
<dbReference type="SMART" id="SM00220">
    <property type="entry name" value="S_TKc"/>
    <property type="match status" value="1"/>
</dbReference>
<feature type="compositionally biased region" description="Polar residues" evidence="7">
    <location>
        <begin position="299"/>
        <end position="314"/>
    </location>
</feature>
<evidence type="ECO:0000259" key="8">
    <source>
        <dbReference type="PROSITE" id="PS50011"/>
    </source>
</evidence>
<sequence>MPTVVPRVVGERYRLRERLAAGGVGEVWRAEDTVLGRTVAVKLLRPEHADSGEYRERLRLEGRHLAALSHPHLAEVYDHGDGENGRPFIAMELIDGEPLSALLARVRTLPPRRVADIVAQAADGLACVHAAALVHRDMKPANLLIRPDGSVKITDFGIARGPETLRLTRTGQVIGTPLYLAPEQAAGYGVTPAGDLYSLGVIAWECLAGRPPFQGDDVLAVALAHRDRPVPPLPAGVPEPVRTLVEALTAKDPAARPDAVTVAEQARRLRDDPAVAAAPAGPVVAAEEEPRFDTRTGAVPSSANTSSRIDTGSASPHRRSLLLGVGVVAVAALTGASGWALRTPSDARAVRAQTGGPAPAPSRRTVTVDPADYYGHRLASVVEALRRQGLRVSVRHQVVPGRSAGTVVGLTPSGAVPVGATVTLYAARALASPAPAPRRTAQATSRTGGSAEKSRTVVGRPPRKAPGKPEKAEGHGRKHGKAGPPAKHGKD</sequence>
<evidence type="ECO:0000256" key="6">
    <source>
        <dbReference type="ARBA" id="ARBA00022840"/>
    </source>
</evidence>
<dbReference type="Gene3D" id="1.10.510.10">
    <property type="entry name" value="Transferase(Phosphotransferase) domain 1"/>
    <property type="match status" value="1"/>
</dbReference>
<dbReference type="InterPro" id="IPR011009">
    <property type="entry name" value="Kinase-like_dom_sf"/>
</dbReference>
<dbReference type="PANTHER" id="PTHR43289">
    <property type="entry name" value="MITOGEN-ACTIVATED PROTEIN KINASE KINASE KINASE 20-RELATED"/>
    <property type="match status" value="1"/>
</dbReference>
<dbReference type="PANTHER" id="PTHR43289:SF6">
    <property type="entry name" value="SERINE_THREONINE-PROTEIN KINASE NEKL-3"/>
    <property type="match status" value="1"/>
</dbReference>
<accession>A0ABN0WNK4</accession>
<proteinExistence type="predicted"/>
<feature type="region of interest" description="Disordered" evidence="7">
    <location>
        <begin position="431"/>
        <end position="491"/>
    </location>
</feature>
<feature type="compositionally biased region" description="Low complexity" evidence="7">
    <location>
        <begin position="274"/>
        <end position="285"/>
    </location>
</feature>
<dbReference type="InterPro" id="IPR008271">
    <property type="entry name" value="Ser/Thr_kinase_AS"/>
</dbReference>
<dbReference type="Pfam" id="PF00069">
    <property type="entry name" value="Pkinase"/>
    <property type="match status" value="1"/>
</dbReference>
<keyword evidence="6" id="KW-0067">ATP-binding</keyword>
<feature type="compositionally biased region" description="Low complexity" evidence="7">
    <location>
        <begin position="431"/>
        <end position="447"/>
    </location>
</feature>
<evidence type="ECO:0000313" key="10">
    <source>
        <dbReference type="Proteomes" id="UP001501822"/>
    </source>
</evidence>
<keyword evidence="10" id="KW-1185">Reference proteome</keyword>
<evidence type="ECO:0000256" key="2">
    <source>
        <dbReference type="ARBA" id="ARBA00022527"/>
    </source>
</evidence>
<evidence type="ECO:0000256" key="3">
    <source>
        <dbReference type="ARBA" id="ARBA00022679"/>
    </source>
</evidence>
<keyword evidence="3" id="KW-0808">Transferase</keyword>
<evidence type="ECO:0000313" key="9">
    <source>
        <dbReference type="EMBL" id="GAA0342023.1"/>
    </source>
</evidence>
<dbReference type="EC" id="2.7.11.1" evidence="1"/>
<keyword evidence="5" id="KW-0418">Kinase</keyword>
<dbReference type="InterPro" id="IPR000719">
    <property type="entry name" value="Prot_kinase_dom"/>
</dbReference>
<keyword evidence="2" id="KW-0723">Serine/threonine-protein kinase</keyword>
<evidence type="ECO:0000256" key="7">
    <source>
        <dbReference type="SAM" id="MobiDB-lite"/>
    </source>
</evidence>
<feature type="domain" description="Protein kinase" evidence="8">
    <location>
        <begin position="13"/>
        <end position="275"/>
    </location>
</feature>
<evidence type="ECO:0000256" key="4">
    <source>
        <dbReference type="ARBA" id="ARBA00022741"/>
    </source>
</evidence>
<dbReference type="Gene3D" id="3.30.200.20">
    <property type="entry name" value="Phosphorylase Kinase, domain 1"/>
    <property type="match status" value="1"/>
</dbReference>
<gene>
    <name evidence="9" type="ORF">GCM10010151_34490</name>
</gene>
<name>A0ABN0WNK4_9ACTN</name>
<reference evidence="9 10" key="1">
    <citation type="journal article" date="2019" name="Int. J. Syst. Evol. Microbiol.">
        <title>The Global Catalogue of Microorganisms (GCM) 10K type strain sequencing project: providing services to taxonomists for standard genome sequencing and annotation.</title>
        <authorList>
            <consortium name="The Broad Institute Genomics Platform"/>
            <consortium name="The Broad Institute Genome Sequencing Center for Infectious Disease"/>
            <person name="Wu L."/>
            <person name="Ma J."/>
        </authorList>
    </citation>
    <scope>NUCLEOTIDE SEQUENCE [LARGE SCALE GENOMIC DNA]</scope>
    <source>
        <strain evidence="9 10">JCM 3146</strain>
    </source>
</reference>
<feature type="compositionally biased region" description="Basic residues" evidence="7">
    <location>
        <begin position="476"/>
        <end position="491"/>
    </location>
</feature>
<evidence type="ECO:0000256" key="5">
    <source>
        <dbReference type="ARBA" id="ARBA00022777"/>
    </source>
</evidence>
<feature type="region of interest" description="Disordered" evidence="7">
    <location>
        <begin position="272"/>
        <end position="315"/>
    </location>
</feature>
<dbReference type="SUPFAM" id="SSF56112">
    <property type="entry name" value="Protein kinase-like (PK-like)"/>
    <property type="match status" value="1"/>
</dbReference>
<dbReference type="EMBL" id="BAAABM010000029">
    <property type="protein sequence ID" value="GAA0342023.1"/>
    <property type="molecule type" value="Genomic_DNA"/>
</dbReference>